<dbReference type="PANTHER" id="PTHR43798">
    <property type="entry name" value="MONOACYLGLYCEROL LIPASE"/>
    <property type="match status" value="1"/>
</dbReference>
<dbReference type="PANTHER" id="PTHR43798:SF24">
    <property type="entry name" value="CIS-3-ALKYL-4-ALKYLOXETAN-2-ONE DECARBOXYLASE"/>
    <property type="match status" value="1"/>
</dbReference>
<name>A0ABQ2Z3P2_9GAMM</name>
<dbReference type="InterPro" id="IPR050266">
    <property type="entry name" value="AB_hydrolase_sf"/>
</dbReference>
<evidence type="ECO:0000313" key="2">
    <source>
        <dbReference type="EMBL" id="GGY01557.1"/>
    </source>
</evidence>
<dbReference type="SUPFAM" id="SSF53474">
    <property type="entry name" value="alpha/beta-Hydrolases"/>
    <property type="match status" value="1"/>
</dbReference>
<dbReference type="Pfam" id="PF00561">
    <property type="entry name" value="Abhydrolase_1"/>
    <property type="match status" value="1"/>
</dbReference>
<feature type="domain" description="AB hydrolase-1" evidence="1">
    <location>
        <begin position="36"/>
        <end position="275"/>
    </location>
</feature>
<accession>A0ABQ2Z3P2</accession>
<gene>
    <name evidence="2" type="ORF">GCM10007160_31850</name>
</gene>
<dbReference type="InterPro" id="IPR000073">
    <property type="entry name" value="AB_hydrolase_1"/>
</dbReference>
<dbReference type="InterPro" id="IPR029058">
    <property type="entry name" value="AB_hydrolase_fold"/>
</dbReference>
<evidence type="ECO:0000313" key="3">
    <source>
        <dbReference type="Proteomes" id="UP000653056"/>
    </source>
</evidence>
<dbReference type="PRINTS" id="PR00412">
    <property type="entry name" value="EPOXHYDRLASE"/>
</dbReference>
<dbReference type="Gene3D" id="3.40.50.1820">
    <property type="entry name" value="alpha/beta hydrolase"/>
    <property type="match status" value="1"/>
</dbReference>
<sequence>MQDHEWLDRSEFPFAPHYLQLAAGRMHYVDEGSGEPVVLLHGNPTWSFLYRHLIKQLSSTHRCIAPDYLGFGLSDKPADWSYKPQDHANNLTRLIETLGLTDMTLVMQDWGGPIGLSYAVSHPRNVSRLILINTWAWPINHDFHYIAFSAFMGGPIGRLLIRRGNFFARVLLRQAFGDKTQLSRRTHAHYLHPLDSPEDRKGCLVFPKEILGSSAWLAQLWQEIPGLRDKPTLLVWGMKDIAFRKKELQRWQRTFSHPQVVRLHSVGHFVPEEAPECLAEAVKRFLHEGVAE</sequence>
<evidence type="ECO:0000259" key="1">
    <source>
        <dbReference type="Pfam" id="PF00561"/>
    </source>
</evidence>
<protein>
    <submittedName>
        <fullName evidence="2">Haloalkane dehalogenase</fullName>
    </submittedName>
</protein>
<dbReference type="InterPro" id="IPR000639">
    <property type="entry name" value="Epox_hydrolase-like"/>
</dbReference>
<dbReference type="Proteomes" id="UP000653056">
    <property type="component" value="Unassembled WGS sequence"/>
</dbReference>
<organism evidence="2 3">
    <name type="scientific">Litchfieldella qijiaojingensis</name>
    <dbReference type="NCBI Taxonomy" id="980347"/>
    <lineage>
        <taxon>Bacteria</taxon>
        <taxon>Pseudomonadati</taxon>
        <taxon>Pseudomonadota</taxon>
        <taxon>Gammaproteobacteria</taxon>
        <taxon>Oceanospirillales</taxon>
        <taxon>Halomonadaceae</taxon>
        <taxon>Litchfieldella</taxon>
    </lineage>
</organism>
<keyword evidence="3" id="KW-1185">Reference proteome</keyword>
<dbReference type="PRINTS" id="PR00111">
    <property type="entry name" value="ABHYDROLASE"/>
</dbReference>
<comment type="caution">
    <text evidence="2">The sequence shown here is derived from an EMBL/GenBank/DDBJ whole genome shotgun (WGS) entry which is preliminary data.</text>
</comment>
<dbReference type="EMBL" id="BMXS01000018">
    <property type="protein sequence ID" value="GGY01557.1"/>
    <property type="molecule type" value="Genomic_DNA"/>
</dbReference>
<proteinExistence type="predicted"/>
<reference evidence="3" key="1">
    <citation type="journal article" date="2019" name="Int. J. Syst. Evol. Microbiol.">
        <title>The Global Catalogue of Microorganisms (GCM) 10K type strain sequencing project: providing services to taxonomists for standard genome sequencing and annotation.</title>
        <authorList>
            <consortium name="The Broad Institute Genomics Platform"/>
            <consortium name="The Broad Institute Genome Sequencing Center for Infectious Disease"/>
            <person name="Wu L."/>
            <person name="Ma J."/>
        </authorList>
    </citation>
    <scope>NUCLEOTIDE SEQUENCE [LARGE SCALE GENOMIC DNA]</scope>
    <source>
        <strain evidence="3">KCTC 22228</strain>
    </source>
</reference>